<dbReference type="AlphaFoldDB" id="A0AAD8ENP2"/>
<protein>
    <submittedName>
        <fullName evidence="1">Uncharacterized protein</fullName>
    </submittedName>
</protein>
<gene>
    <name evidence="1" type="ORF">L9F63_011660</name>
</gene>
<proteinExistence type="predicted"/>
<dbReference type="Proteomes" id="UP001233999">
    <property type="component" value="Unassembled WGS sequence"/>
</dbReference>
<reference evidence="1" key="1">
    <citation type="journal article" date="2023" name="IScience">
        <title>Live-bearing cockroach genome reveals convergent evolutionary mechanisms linked to viviparity in insects and beyond.</title>
        <authorList>
            <person name="Fouks B."/>
            <person name="Harrison M.C."/>
            <person name="Mikhailova A.A."/>
            <person name="Marchal E."/>
            <person name="English S."/>
            <person name="Carruthers M."/>
            <person name="Jennings E.C."/>
            <person name="Chiamaka E.L."/>
            <person name="Frigard R.A."/>
            <person name="Pippel M."/>
            <person name="Attardo G.M."/>
            <person name="Benoit J.B."/>
            <person name="Bornberg-Bauer E."/>
            <person name="Tobe S.S."/>
        </authorList>
    </citation>
    <scope>NUCLEOTIDE SEQUENCE</scope>
    <source>
        <strain evidence="1">Stay&amp;Tobe</strain>
    </source>
</reference>
<sequence>VSPTTAEGIFSGERLQLLFPCRRLARRLWHVRGTCPLSPLVPLNNWENTRHMKFR</sequence>
<dbReference type="EMBL" id="JASPKZ010001606">
    <property type="protein sequence ID" value="KAJ9597475.1"/>
    <property type="molecule type" value="Genomic_DNA"/>
</dbReference>
<organism evidence="1 2">
    <name type="scientific">Diploptera punctata</name>
    <name type="common">Pacific beetle cockroach</name>
    <dbReference type="NCBI Taxonomy" id="6984"/>
    <lineage>
        <taxon>Eukaryota</taxon>
        <taxon>Metazoa</taxon>
        <taxon>Ecdysozoa</taxon>
        <taxon>Arthropoda</taxon>
        <taxon>Hexapoda</taxon>
        <taxon>Insecta</taxon>
        <taxon>Pterygota</taxon>
        <taxon>Neoptera</taxon>
        <taxon>Polyneoptera</taxon>
        <taxon>Dictyoptera</taxon>
        <taxon>Blattodea</taxon>
        <taxon>Blaberoidea</taxon>
        <taxon>Blaberidae</taxon>
        <taxon>Diplopterinae</taxon>
        <taxon>Diploptera</taxon>
    </lineage>
</organism>
<name>A0AAD8ENP2_DIPPU</name>
<evidence type="ECO:0000313" key="2">
    <source>
        <dbReference type="Proteomes" id="UP001233999"/>
    </source>
</evidence>
<keyword evidence="2" id="KW-1185">Reference proteome</keyword>
<feature type="non-terminal residue" evidence="1">
    <location>
        <position position="1"/>
    </location>
</feature>
<feature type="non-terminal residue" evidence="1">
    <location>
        <position position="55"/>
    </location>
</feature>
<comment type="caution">
    <text evidence="1">The sequence shown here is derived from an EMBL/GenBank/DDBJ whole genome shotgun (WGS) entry which is preliminary data.</text>
</comment>
<reference evidence="1" key="2">
    <citation type="submission" date="2023-05" db="EMBL/GenBank/DDBJ databases">
        <authorList>
            <person name="Fouks B."/>
        </authorList>
    </citation>
    <scope>NUCLEOTIDE SEQUENCE</scope>
    <source>
        <strain evidence="1">Stay&amp;Tobe</strain>
        <tissue evidence="1">Testes</tissue>
    </source>
</reference>
<accession>A0AAD8ENP2</accession>
<evidence type="ECO:0000313" key="1">
    <source>
        <dbReference type="EMBL" id="KAJ9597475.1"/>
    </source>
</evidence>